<dbReference type="Pfam" id="PF00903">
    <property type="entry name" value="Glyoxalase"/>
    <property type="match status" value="1"/>
</dbReference>
<dbReference type="InterPro" id="IPR037523">
    <property type="entry name" value="VOC_core"/>
</dbReference>
<dbReference type="OrthoDB" id="9798430at2"/>
<dbReference type="PANTHER" id="PTHR36503:SF1">
    <property type="entry name" value="BLR2520 PROTEIN"/>
    <property type="match status" value="1"/>
</dbReference>
<dbReference type="InterPro" id="IPR029068">
    <property type="entry name" value="Glyas_Bleomycin-R_OHBP_Dase"/>
</dbReference>
<organism evidence="2 3">
    <name type="scientific">Xanthobacter tagetidis</name>
    <dbReference type="NCBI Taxonomy" id="60216"/>
    <lineage>
        <taxon>Bacteria</taxon>
        <taxon>Pseudomonadati</taxon>
        <taxon>Pseudomonadota</taxon>
        <taxon>Alphaproteobacteria</taxon>
        <taxon>Hyphomicrobiales</taxon>
        <taxon>Xanthobacteraceae</taxon>
        <taxon>Xanthobacter</taxon>
    </lineage>
</organism>
<dbReference type="EMBL" id="RCTF01000001">
    <property type="protein sequence ID" value="RLP81528.1"/>
    <property type="molecule type" value="Genomic_DNA"/>
</dbReference>
<comment type="caution">
    <text evidence="2">The sequence shown here is derived from an EMBL/GenBank/DDBJ whole genome shotgun (WGS) entry which is preliminary data.</text>
</comment>
<evidence type="ECO:0000259" key="1">
    <source>
        <dbReference type="PROSITE" id="PS51819"/>
    </source>
</evidence>
<dbReference type="PANTHER" id="PTHR36503">
    <property type="entry name" value="BLR2520 PROTEIN"/>
    <property type="match status" value="1"/>
</dbReference>
<dbReference type="RefSeq" id="WP_121621343.1">
    <property type="nucleotide sequence ID" value="NZ_JACIIW010000004.1"/>
</dbReference>
<dbReference type="PROSITE" id="PS51819">
    <property type="entry name" value="VOC"/>
    <property type="match status" value="1"/>
</dbReference>
<reference evidence="2 3" key="1">
    <citation type="submission" date="2018-10" db="EMBL/GenBank/DDBJ databases">
        <title>Xanthobacter tagetidis genome sequencing and assembly.</title>
        <authorList>
            <person name="Maclea K.S."/>
            <person name="Goen A.E."/>
            <person name="Fatima S.A."/>
        </authorList>
    </citation>
    <scope>NUCLEOTIDE SEQUENCE [LARGE SCALE GENOMIC DNA]</scope>
    <source>
        <strain evidence="2 3">ATCC 700314</strain>
    </source>
</reference>
<dbReference type="AlphaFoldDB" id="A0A3L7APW9"/>
<keyword evidence="3" id="KW-1185">Reference proteome</keyword>
<proteinExistence type="predicted"/>
<sequence>MTDNADAGETGAPDLRLHLVTLGVADLARSAAFYEAMGLERRYRGATGVAFFHAGSIVLGLYPIAALADDAQLAPEAAGSGFGGVTLAFNVPDDGEPARVIARAVAAGGRCLKPAQPVFWGGISGYFADLDGHVWEVAFNPGFPFDAEGRLVVPAEAAAP</sequence>
<dbReference type="InterPro" id="IPR004360">
    <property type="entry name" value="Glyas_Fos-R_dOase_dom"/>
</dbReference>
<evidence type="ECO:0000313" key="2">
    <source>
        <dbReference type="EMBL" id="RLP81528.1"/>
    </source>
</evidence>
<evidence type="ECO:0000313" key="3">
    <source>
        <dbReference type="Proteomes" id="UP000269692"/>
    </source>
</evidence>
<dbReference type="SUPFAM" id="SSF54593">
    <property type="entry name" value="Glyoxalase/Bleomycin resistance protein/Dihydroxybiphenyl dioxygenase"/>
    <property type="match status" value="1"/>
</dbReference>
<accession>A0A3L7APW9</accession>
<dbReference type="Proteomes" id="UP000269692">
    <property type="component" value="Unassembled WGS sequence"/>
</dbReference>
<feature type="domain" description="VOC" evidence="1">
    <location>
        <begin position="16"/>
        <end position="140"/>
    </location>
</feature>
<name>A0A3L7APW9_9HYPH</name>
<gene>
    <name evidence="2" type="ORF">D9R14_00515</name>
</gene>
<protein>
    <submittedName>
        <fullName evidence="2">VOC family protein</fullName>
    </submittedName>
</protein>
<dbReference type="Gene3D" id="3.10.180.10">
    <property type="entry name" value="2,3-Dihydroxybiphenyl 1,2-Dioxygenase, domain 1"/>
    <property type="match status" value="1"/>
</dbReference>